<dbReference type="SUPFAM" id="SSF53474">
    <property type="entry name" value="alpha/beta-Hydrolases"/>
    <property type="match status" value="1"/>
</dbReference>
<dbReference type="AlphaFoldDB" id="A0A6J7IR11"/>
<dbReference type="InterPro" id="IPR050266">
    <property type="entry name" value="AB_hydrolase_sf"/>
</dbReference>
<sequence length="361" mass="37937">MSRPLPLALLGLGLAAAAGAAMGVVAERAAVRRTLTVDAESDQHFGSLRSAPLVVPTDDGVLLHVEIDEPDIDGVGVGTPEAVLTIIFTHGFCLNLDVWHYQRRDLRGRDRLVLWDQRGHGRSTAGPRYGAATIDRLGLDLAAVLEAVAPEGPVVLVGHSMGGMTVMALAAHAPELFNGRVVAVALLGTSVGGLGEELLGLPAPVARLLHRLSPGAAAGLARSPRAVEFTRDRINDLGLVLTRQYAFGGPVSASVNAFTADMIASTPMDVVADFLPAFEQHDRRDGLHGLALVDTLVIVGESDVLTPASHSGEIVGLVPEAELLLLPGTGHMLMLERYPEVNSALKGLAARVRPPFDGRLQ</sequence>
<evidence type="ECO:0000313" key="2">
    <source>
        <dbReference type="EMBL" id="CAB4933698.1"/>
    </source>
</evidence>
<dbReference type="InterPro" id="IPR000073">
    <property type="entry name" value="AB_hydrolase_1"/>
</dbReference>
<dbReference type="Gene3D" id="3.40.50.1820">
    <property type="entry name" value="alpha/beta hydrolase"/>
    <property type="match status" value="1"/>
</dbReference>
<dbReference type="InterPro" id="IPR029058">
    <property type="entry name" value="AB_hydrolase_fold"/>
</dbReference>
<proteinExistence type="predicted"/>
<reference evidence="2" key="1">
    <citation type="submission" date="2020-05" db="EMBL/GenBank/DDBJ databases">
        <authorList>
            <person name="Chiriac C."/>
            <person name="Salcher M."/>
            <person name="Ghai R."/>
            <person name="Kavagutti S V."/>
        </authorList>
    </citation>
    <scope>NUCLEOTIDE SEQUENCE</scope>
</reference>
<gene>
    <name evidence="2" type="ORF">UFOPK3773_00404</name>
</gene>
<dbReference type="EMBL" id="CAFBNF010000025">
    <property type="protein sequence ID" value="CAB4933698.1"/>
    <property type="molecule type" value="Genomic_DNA"/>
</dbReference>
<protein>
    <submittedName>
        <fullName evidence="2">Unannotated protein</fullName>
    </submittedName>
</protein>
<dbReference type="GO" id="GO:0016020">
    <property type="term" value="C:membrane"/>
    <property type="evidence" value="ECO:0007669"/>
    <property type="project" value="TreeGrafter"/>
</dbReference>
<evidence type="ECO:0000259" key="1">
    <source>
        <dbReference type="Pfam" id="PF00561"/>
    </source>
</evidence>
<accession>A0A6J7IR11</accession>
<dbReference type="PANTHER" id="PTHR43798">
    <property type="entry name" value="MONOACYLGLYCEROL LIPASE"/>
    <property type="match status" value="1"/>
</dbReference>
<organism evidence="2">
    <name type="scientific">freshwater metagenome</name>
    <dbReference type="NCBI Taxonomy" id="449393"/>
    <lineage>
        <taxon>unclassified sequences</taxon>
        <taxon>metagenomes</taxon>
        <taxon>ecological metagenomes</taxon>
    </lineage>
</organism>
<dbReference type="PANTHER" id="PTHR43798:SF33">
    <property type="entry name" value="HYDROLASE, PUTATIVE (AFU_ORTHOLOGUE AFUA_2G14860)-RELATED"/>
    <property type="match status" value="1"/>
</dbReference>
<feature type="domain" description="AB hydrolase-1" evidence="1">
    <location>
        <begin position="85"/>
        <end position="337"/>
    </location>
</feature>
<name>A0A6J7IR11_9ZZZZ</name>
<dbReference type="Pfam" id="PF00561">
    <property type="entry name" value="Abhydrolase_1"/>
    <property type="match status" value="1"/>
</dbReference>